<dbReference type="Gene3D" id="1.10.3730.20">
    <property type="match status" value="1"/>
</dbReference>
<feature type="transmembrane region" description="Helical" evidence="2">
    <location>
        <begin position="229"/>
        <end position="250"/>
    </location>
</feature>
<feature type="transmembrane region" description="Helical" evidence="2">
    <location>
        <begin position="257"/>
        <end position="275"/>
    </location>
</feature>
<dbReference type="Proteomes" id="UP000000771">
    <property type="component" value="Chromosome"/>
</dbReference>
<dbReference type="InterPro" id="IPR000620">
    <property type="entry name" value="EamA_dom"/>
</dbReference>
<accession>C7M1T4</accession>
<feature type="domain" description="EamA" evidence="3">
    <location>
        <begin position="139"/>
        <end position="273"/>
    </location>
</feature>
<dbReference type="InterPro" id="IPR037185">
    <property type="entry name" value="EmrE-like"/>
</dbReference>
<dbReference type="EMBL" id="CP001631">
    <property type="protein sequence ID" value="ACU54831.1"/>
    <property type="molecule type" value="Genomic_DNA"/>
</dbReference>
<evidence type="ECO:0000259" key="3">
    <source>
        <dbReference type="Pfam" id="PF00892"/>
    </source>
</evidence>
<dbReference type="HOGENOM" id="CLU_060016_3_0_11"/>
<dbReference type="KEGG" id="afo:Afer_1927"/>
<dbReference type="OrthoDB" id="9783707at2"/>
<proteinExistence type="inferred from homology"/>
<evidence type="ECO:0000256" key="1">
    <source>
        <dbReference type="ARBA" id="ARBA00007362"/>
    </source>
</evidence>
<feature type="transmembrane region" description="Helical" evidence="2">
    <location>
        <begin position="111"/>
        <end position="130"/>
    </location>
</feature>
<keyword evidence="5" id="KW-1185">Reference proteome</keyword>
<feature type="transmembrane region" description="Helical" evidence="2">
    <location>
        <begin position="203"/>
        <end position="223"/>
    </location>
</feature>
<reference evidence="4 5" key="1">
    <citation type="journal article" date="2009" name="Stand. Genomic Sci.">
        <title>Complete genome sequence of Acidimicrobium ferrooxidans type strain (ICP).</title>
        <authorList>
            <person name="Clum A."/>
            <person name="Nolan M."/>
            <person name="Lang E."/>
            <person name="Glavina Del Rio T."/>
            <person name="Tice H."/>
            <person name="Copeland A."/>
            <person name="Cheng J.F."/>
            <person name="Lucas S."/>
            <person name="Chen F."/>
            <person name="Bruce D."/>
            <person name="Goodwin L."/>
            <person name="Pitluck S."/>
            <person name="Ivanova N."/>
            <person name="Mavrommatis K."/>
            <person name="Mikhailova N."/>
            <person name="Pati A."/>
            <person name="Chen A."/>
            <person name="Palaniappan K."/>
            <person name="Goker M."/>
            <person name="Spring S."/>
            <person name="Land M."/>
            <person name="Hauser L."/>
            <person name="Chang Y.J."/>
            <person name="Jeffries C.C."/>
            <person name="Chain P."/>
            <person name="Bristow J."/>
            <person name="Eisen J.A."/>
            <person name="Markowitz V."/>
            <person name="Hugenholtz P."/>
            <person name="Kyrpides N.C."/>
            <person name="Klenk H.P."/>
            <person name="Lapidus A."/>
        </authorList>
    </citation>
    <scope>NUCLEOTIDE SEQUENCE [LARGE SCALE GENOMIC DNA]</scope>
    <source>
        <strain evidence="5">DSM 10331 / JCM 15462 / NBRC 103882 / ICP</strain>
    </source>
</reference>
<feature type="transmembrane region" description="Helical" evidence="2">
    <location>
        <begin position="137"/>
        <end position="157"/>
    </location>
</feature>
<evidence type="ECO:0000256" key="2">
    <source>
        <dbReference type="SAM" id="Phobius"/>
    </source>
</evidence>
<dbReference type="AlphaFoldDB" id="C7M1T4"/>
<name>C7M1T4_ACIFD</name>
<keyword evidence="2" id="KW-0472">Membrane</keyword>
<dbReference type="GO" id="GO:0016020">
    <property type="term" value="C:membrane"/>
    <property type="evidence" value="ECO:0007669"/>
    <property type="project" value="InterPro"/>
</dbReference>
<evidence type="ECO:0000313" key="5">
    <source>
        <dbReference type="Proteomes" id="UP000000771"/>
    </source>
</evidence>
<organism evidence="4 5">
    <name type="scientific">Acidimicrobium ferrooxidans (strain DSM 10331 / JCM 15462 / NBRC 103882 / ICP)</name>
    <dbReference type="NCBI Taxonomy" id="525909"/>
    <lineage>
        <taxon>Bacteria</taxon>
        <taxon>Bacillati</taxon>
        <taxon>Actinomycetota</taxon>
        <taxon>Acidimicrobiia</taxon>
        <taxon>Acidimicrobiales</taxon>
        <taxon>Acidimicrobiaceae</taxon>
        <taxon>Acidimicrobium</taxon>
    </lineage>
</organism>
<dbReference type="Pfam" id="PF00892">
    <property type="entry name" value="EamA"/>
    <property type="match status" value="1"/>
</dbReference>
<dbReference type="SUPFAM" id="SSF103481">
    <property type="entry name" value="Multidrug resistance efflux transporter EmrE"/>
    <property type="match status" value="2"/>
</dbReference>
<dbReference type="eggNOG" id="COG0697">
    <property type="taxonomic scope" value="Bacteria"/>
</dbReference>
<gene>
    <name evidence="4" type="ordered locus">Afer_1927</name>
</gene>
<feature type="transmembrane region" description="Helical" evidence="2">
    <location>
        <begin position="169"/>
        <end position="191"/>
    </location>
</feature>
<keyword evidence="2" id="KW-1133">Transmembrane helix</keyword>
<sequence>MLVVIAVVLGAAVGHAAWNALAKLAPSPRDAVATINAVVAAIGIASLVVVGPPPAAAIAFAVGSSAIHVAYNLLLGSSLAAGELGQVYPLARGSAPLLVAIGALAIGHEPLTTFELAGVVVVAGGIALLARPQRDHGLRAVLLALATGVTIAGYSLTDGLGVRHSPDPFAYAGLLFALEGSVVASVSALAARRAHTRPEVRSLGLGAAAGVLSYATYAAVLWAQQRAPLAVVSALRETSVVIAALAGAIMGEARGRSRVVAAAIVAAGVAVIVLAPR</sequence>
<dbReference type="RefSeq" id="WP_015799307.1">
    <property type="nucleotide sequence ID" value="NC_013124.1"/>
</dbReference>
<evidence type="ECO:0000313" key="4">
    <source>
        <dbReference type="EMBL" id="ACU54831.1"/>
    </source>
</evidence>
<feature type="transmembrane region" description="Helical" evidence="2">
    <location>
        <begin position="38"/>
        <end position="62"/>
    </location>
</feature>
<protein>
    <recommendedName>
        <fullName evidence="3">EamA domain-containing protein</fullName>
    </recommendedName>
</protein>
<comment type="similarity">
    <text evidence="1">Belongs to the EamA transporter family.</text>
</comment>
<keyword evidence="2" id="KW-0812">Transmembrane</keyword>